<accession>A0A150H2P1</accession>
<protein>
    <submittedName>
        <fullName evidence="2">Uncharacterized protein</fullName>
    </submittedName>
</protein>
<feature type="compositionally biased region" description="Polar residues" evidence="1">
    <location>
        <begin position="143"/>
        <end position="157"/>
    </location>
</feature>
<organism evidence="2 3">
    <name type="scientific">Gonium pectorale</name>
    <name type="common">Green alga</name>
    <dbReference type="NCBI Taxonomy" id="33097"/>
    <lineage>
        <taxon>Eukaryota</taxon>
        <taxon>Viridiplantae</taxon>
        <taxon>Chlorophyta</taxon>
        <taxon>core chlorophytes</taxon>
        <taxon>Chlorophyceae</taxon>
        <taxon>CS clade</taxon>
        <taxon>Chlamydomonadales</taxon>
        <taxon>Volvocaceae</taxon>
        <taxon>Gonium</taxon>
    </lineage>
</organism>
<comment type="caution">
    <text evidence="2">The sequence shown here is derived from an EMBL/GenBank/DDBJ whole genome shotgun (WGS) entry which is preliminary data.</text>
</comment>
<name>A0A150H2P1_GONPE</name>
<dbReference type="EMBL" id="LSYV01000002">
    <property type="protein sequence ID" value="KXZ56341.1"/>
    <property type="molecule type" value="Genomic_DNA"/>
</dbReference>
<dbReference type="Proteomes" id="UP000075714">
    <property type="component" value="Unassembled WGS sequence"/>
</dbReference>
<feature type="region of interest" description="Disordered" evidence="1">
    <location>
        <begin position="44"/>
        <end position="157"/>
    </location>
</feature>
<dbReference type="AlphaFoldDB" id="A0A150H2P1"/>
<feature type="compositionally biased region" description="Low complexity" evidence="1">
    <location>
        <begin position="235"/>
        <end position="244"/>
    </location>
</feature>
<feature type="region of interest" description="Disordered" evidence="1">
    <location>
        <begin position="227"/>
        <end position="268"/>
    </location>
</feature>
<gene>
    <name evidence="2" type="ORF">GPECTOR_1g301</name>
</gene>
<proteinExistence type="predicted"/>
<keyword evidence="3" id="KW-1185">Reference proteome</keyword>
<sequence>MFSLAGPSLAAQPSAISAPAQAAPSFAANAIQFGEIDDSVLRAACSSGGDSSPGPIGGQLGRIGSAVADGNPSSDHSSSACAVAVEISEPTATSGQPCLGSATPGPSPSSASTPSRAQAAQPLFEPHDGFIIGTVPAPGGARTSANGSDDPAASTSASQPLQLCLRYAYGSTVTAEELVRMAPGPYRSQVEVGEGGGGLSGPLFAAWREEVEKAWYAKLKQMPAWQPTAQRKAGEGASAVAAQGADGGSSGGARQQPTTAAVAARHHHHHHVASAPGAALPFVPYGAVPYQVPMVMYPVQMVPVWPQAAVVPVGPMVPMGPGAMPYGMPAAGWGAGAYGSGYGGNGAWGDGYPAWGQGGDGYDQPYYGAY</sequence>
<evidence type="ECO:0000256" key="1">
    <source>
        <dbReference type="SAM" id="MobiDB-lite"/>
    </source>
</evidence>
<feature type="compositionally biased region" description="Low complexity" evidence="1">
    <location>
        <begin position="100"/>
        <end position="122"/>
    </location>
</feature>
<feature type="compositionally biased region" description="Polar residues" evidence="1">
    <location>
        <begin position="71"/>
        <end position="80"/>
    </location>
</feature>
<reference evidence="3" key="1">
    <citation type="journal article" date="2016" name="Nat. Commun.">
        <title>The Gonium pectorale genome demonstrates co-option of cell cycle regulation during the evolution of multicellularity.</title>
        <authorList>
            <person name="Hanschen E.R."/>
            <person name="Marriage T.N."/>
            <person name="Ferris P.J."/>
            <person name="Hamaji T."/>
            <person name="Toyoda A."/>
            <person name="Fujiyama A."/>
            <person name="Neme R."/>
            <person name="Noguchi H."/>
            <person name="Minakuchi Y."/>
            <person name="Suzuki M."/>
            <person name="Kawai-Toyooka H."/>
            <person name="Smith D.R."/>
            <person name="Sparks H."/>
            <person name="Anderson J."/>
            <person name="Bakaric R."/>
            <person name="Luria V."/>
            <person name="Karger A."/>
            <person name="Kirschner M.W."/>
            <person name="Durand P.M."/>
            <person name="Michod R.E."/>
            <person name="Nozaki H."/>
            <person name="Olson B.J."/>
        </authorList>
    </citation>
    <scope>NUCLEOTIDE SEQUENCE [LARGE SCALE GENOMIC DNA]</scope>
    <source>
        <strain evidence="3">NIES-2863</strain>
    </source>
</reference>
<evidence type="ECO:0000313" key="2">
    <source>
        <dbReference type="EMBL" id="KXZ56341.1"/>
    </source>
</evidence>
<evidence type="ECO:0000313" key="3">
    <source>
        <dbReference type="Proteomes" id="UP000075714"/>
    </source>
</evidence>